<sequence length="241" mass="27340">MPNISWIEIASNLLGTKAIIPLTENKLLIFSSSELYILTDQGKYEKVNSDWSKKIIAATKLENFVYATDESGILWKFDLSSYVYTQIGSGEKRNSDYRYYTNTKALVTCDGFILAFCDYLWKIYPDGNSEKVGTDWGDTCAAVVFGDSVFAVTTYGKLYRVSLDDYSYDEVSVGWDNTRAILLFRNSLLIFMDKLFRLGSRGKWEKLSDDTWEGVVASCATDEALYVVDNAGKVYRIQLLN</sequence>
<dbReference type="AlphaFoldDB" id="A0A9N8ZDL1"/>
<reference evidence="1" key="1">
    <citation type="submission" date="2021-06" db="EMBL/GenBank/DDBJ databases">
        <authorList>
            <person name="Kallberg Y."/>
            <person name="Tangrot J."/>
            <person name="Rosling A."/>
        </authorList>
    </citation>
    <scope>NUCLEOTIDE SEQUENCE</scope>
    <source>
        <strain evidence="1">MT106</strain>
    </source>
</reference>
<organism evidence="1 2">
    <name type="scientific">Ambispora gerdemannii</name>
    <dbReference type="NCBI Taxonomy" id="144530"/>
    <lineage>
        <taxon>Eukaryota</taxon>
        <taxon>Fungi</taxon>
        <taxon>Fungi incertae sedis</taxon>
        <taxon>Mucoromycota</taxon>
        <taxon>Glomeromycotina</taxon>
        <taxon>Glomeromycetes</taxon>
        <taxon>Archaeosporales</taxon>
        <taxon>Ambisporaceae</taxon>
        <taxon>Ambispora</taxon>
    </lineage>
</organism>
<comment type="caution">
    <text evidence="1">The sequence shown here is derived from an EMBL/GenBank/DDBJ whole genome shotgun (WGS) entry which is preliminary data.</text>
</comment>
<keyword evidence="2" id="KW-1185">Reference proteome</keyword>
<protein>
    <submittedName>
        <fullName evidence="1">805_t:CDS:1</fullName>
    </submittedName>
</protein>
<proteinExistence type="predicted"/>
<gene>
    <name evidence="1" type="ORF">AGERDE_LOCUS3710</name>
</gene>
<dbReference type="EMBL" id="CAJVPL010000382">
    <property type="protein sequence ID" value="CAG8490253.1"/>
    <property type="molecule type" value="Genomic_DNA"/>
</dbReference>
<accession>A0A9N8ZDL1</accession>
<evidence type="ECO:0000313" key="1">
    <source>
        <dbReference type="EMBL" id="CAG8490253.1"/>
    </source>
</evidence>
<dbReference type="OrthoDB" id="10304931at2759"/>
<dbReference type="Proteomes" id="UP000789831">
    <property type="component" value="Unassembled WGS sequence"/>
</dbReference>
<name>A0A9N8ZDL1_9GLOM</name>
<evidence type="ECO:0000313" key="2">
    <source>
        <dbReference type="Proteomes" id="UP000789831"/>
    </source>
</evidence>